<keyword evidence="3 6" id="KW-0489">Methyltransferase</keyword>
<dbReference type="InterPro" id="IPR019369">
    <property type="entry name" value="Efm5/EEF1AKMT1"/>
</dbReference>
<dbReference type="InterPro" id="IPR029063">
    <property type="entry name" value="SAM-dependent_MTases_sf"/>
</dbReference>
<evidence type="ECO:0000256" key="2">
    <source>
        <dbReference type="ARBA" id="ARBA00022490"/>
    </source>
</evidence>
<dbReference type="GO" id="GO:0005737">
    <property type="term" value="C:cytoplasm"/>
    <property type="evidence" value="ECO:0007669"/>
    <property type="project" value="UniProtKB-SubCell"/>
</dbReference>
<evidence type="ECO:0000313" key="6">
    <source>
        <dbReference type="EMBL" id="KAJ3838818.1"/>
    </source>
</evidence>
<dbReference type="PANTHER" id="PTHR13200">
    <property type="entry name" value="EEF1A LYSINE METHYLTRANSFERASE 1"/>
    <property type="match status" value="1"/>
</dbReference>
<dbReference type="GO" id="GO:0016279">
    <property type="term" value="F:protein-lysine N-methyltransferase activity"/>
    <property type="evidence" value="ECO:0007669"/>
    <property type="project" value="InterPro"/>
</dbReference>
<name>A0AA38P9K1_9AGAR</name>
<dbReference type="GO" id="GO:0032259">
    <property type="term" value="P:methylation"/>
    <property type="evidence" value="ECO:0007669"/>
    <property type="project" value="UniProtKB-KW"/>
</dbReference>
<reference evidence="6" key="1">
    <citation type="submission" date="2022-08" db="EMBL/GenBank/DDBJ databases">
        <authorList>
            <consortium name="DOE Joint Genome Institute"/>
            <person name="Min B."/>
            <person name="Riley R."/>
            <person name="Sierra-Patev S."/>
            <person name="Naranjo-Ortiz M."/>
            <person name="Looney B."/>
            <person name="Konkel Z."/>
            <person name="Slot J.C."/>
            <person name="Sakamoto Y."/>
            <person name="Steenwyk J.L."/>
            <person name="Rokas A."/>
            <person name="Carro J."/>
            <person name="Camarero S."/>
            <person name="Ferreira P."/>
            <person name="Molpeceres G."/>
            <person name="Ruiz-Duenas F.J."/>
            <person name="Serrano A."/>
            <person name="Henrissat B."/>
            <person name="Drula E."/>
            <person name="Hughes K.W."/>
            <person name="Mata J.L."/>
            <person name="Ishikawa N.K."/>
            <person name="Vargas-Isla R."/>
            <person name="Ushijima S."/>
            <person name="Smith C.A."/>
            <person name="Ahrendt S."/>
            <person name="Andreopoulos W."/>
            <person name="He G."/>
            <person name="Labutti K."/>
            <person name="Lipzen A."/>
            <person name="Ng V."/>
            <person name="Sandor L."/>
            <person name="Barry K."/>
            <person name="Martinez A.T."/>
            <person name="Xiao Y."/>
            <person name="Gibbons J.G."/>
            <person name="Terashima K."/>
            <person name="Hibbett D.S."/>
            <person name="Grigoriev I.V."/>
        </authorList>
    </citation>
    <scope>NUCLEOTIDE SEQUENCE</scope>
    <source>
        <strain evidence="6">TFB9207</strain>
    </source>
</reference>
<dbReference type="InterPro" id="IPR041370">
    <property type="entry name" value="Mlase_EEF1AKMT1/ZCCHC4"/>
</dbReference>
<protein>
    <submittedName>
        <fullName evidence="6">N6-adenine methyltransferase-domain-containing protein</fullName>
    </submittedName>
</protein>
<dbReference type="SUPFAM" id="SSF53335">
    <property type="entry name" value="S-adenosyl-L-methionine-dependent methyltransferases"/>
    <property type="match status" value="1"/>
</dbReference>
<accession>A0AA38P9K1</accession>
<dbReference type="EMBL" id="MU806162">
    <property type="protein sequence ID" value="KAJ3838818.1"/>
    <property type="molecule type" value="Genomic_DNA"/>
</dbReference>
<dbReference type="AlphaFoldDB" id="A0AA38P9K1"/>
<keyword evidence="2" id="KW-0963">Cytoplasm</keyword>
<sequence length="272" mass="30377">MSTALDINVPDSPRSVCSSNLSGSPPTLDSSTLSILDSFLSSKLEEENFFNELSARAPATALAGLSIDDHPHEEEDDDKEPQRMLSVDEYRIAFGEDWQLSQFWYATPFANHLAICIHSLCDPSTVTAFVCCPTAFVAFQHLYPSDNARLLEFDRRFSVLSPKKFVPYDLNEPDIVPDSLKHAVDIAVVDPPYLNERTNKKLAQTLRQILRPNGKLIIITSKSVESALHEIYNEAPLGPLRETALVVEHSRLANDFACWGSWDDAQHFGKEA</sequence>
<gene>
    <name evidence="6" type="ORF">F5878DRAFT_618431</name>
</gene>
<dbReference type="Gene3D" id="3.40.50.150">
    <property type="entry name" value="Vaccinia Virus protein VP39"/>
    <property type="match status" value="1"/>
</dbReference>
<keyword evidence="7" id="KW-1185">Reference proteome</keyword>
<comment type="caution">
    <text evidence="6">The sequence shown here is derived from an EMBL/GenBank/DDBJ whole genome shotgun (WGS) entry which is preliminary data.</text>
</comment>
<keyword evidence="4" id="KW-0808">Transferase</keyword>
<comment type="subcellular location">
    <subcellularLocation>
        <location evidence="1">Cytoplasm</location>
    </subcellularLocation>
</comment>
<proteinExistence type="predicted"/>
<evidence type="ECO:0000313" key="7">
    <source>
        <dbReference type="Proteomes" id="UP001163846"/>
    </source>
</evidence>
<evidence type="ECO:0000256" key="1">
    <source>
        <dbReference type="ARBA" id="ARBA00004496"/>
    </source>
</evidence>
<evidence type="ECO:0000256" key="4">
    <source>
        <dbReference type="ARBA" id="ARBA00022679"/>
    </source>
</evidence>
<dbReference type="Proteomes" id="UP001163846">
    <property type="component" value="Unassembled WGS sequence"/>
</dbReference>
<feature type="region of interest" description="Disordered" evidence="5">
    <location>
        <begin position="1"/>
        <end position="29"/>
    </location>
</feature>
<dbReference type="PANTHER" id="PTHR13200:SF0">
    <property type="entry name" value="EEF1A LYSINE METHYLTRANSFERASE 1"/>
    <property type="match status" value="1"/>
</dbReference>
<organism evidence="6 7">
    <name type="scientific">Lentinula raphanica</name>
    <dbReference type="NCBI Taxonomy" id="153919"/>
    <lineage>
        <taxon>Eukaryota</taxon>
        <taxon>Fungi</taxon>
        <taxon>Dikarya</taxon>
        <taxon>Basidiomycota</taxon>
        <taxon>Agaricomycotina</taxon>
        <taxon>Agaricomycetes</taxon>
        <taxon>Agaricomycetidae</taxon>
        <taxon>Agaricales</taxon>
        <taxon>Marasmiineae</taxon>
        <taxon>Omphalotaceae</taxon>
        <taxon>Lentinula</taxon>
    </lineage>
</organism>
<dbReference type="Pfam" id="PF10237">
    <property type="entry name" value="N6-adenineMlase"/>
    <property type="match status" value="1"/>
</dbReference>
<evidence type="ECO:0000256" key="5">
    <source>
        <dbReference type="SAM" id="MobiDB-lite"/>
    </source>
</evidence>
<evidence type="ECO:0000256" key="3">
    <source>
        <dbReference type="ARBA" id="ARBA00022603"/>
    </source>
</evidence>